<dbReference type="RefSeq" id="WP_379901039.1">
    <property type="nucleotide sequence ID" value="NZ_JBHULM010000007.1"/>
</dbReference>
<evidence type="ECO:0000313" key="2">
    <source>
        <dbReference type="EMBL" id="MFD2541385.1"/>
    </source>
</evidence>
<dbReference type="Gene3D" id="2.180.10.10">
    <property type="entry name" value="RHS repeat-associated core"/>
    <property type="match status" value="1"/>
</dbReference>
<dbReference type="PROSITE" id="PS51257">
    <property type="entry name" value="PROKAR_LIPOPROTEIN"/>
    <property type="match status" value="1"/>
</dbReference>
<organism evidence="2 3">
    <name type="scientific">Lacinutrix gracilariae</name>
    <dbReference type="NCBI Taxonomy" id="1747198"/>
    <lineage>
        <taxon>Bacteria</taxon>
        <taxon>Pseudomonadati</taxon>
        <taxon>Bacteroidota</taxon>
        <taxon>Flavobacteriia</taxon>
        <taxon>Flavobacteriales</taxon>
        <taxon>Flavobacteriaceae</taxon>
        <taxon>Lacinutrix</taxon>
    </lineage>
</organism>
<feature type="signal peptide" evidence="1">
    <location>
        <begin position="1"/>
        <end position="22"/>
    </location>
</feature>
<gene>
    <name evidence="2" type="ORF">ACFSSB_03575</name>
</gene>
<reference evidence="3" key="1">
    <citation type="journal article" date="2019" name="Int. J. Syst. Evol. Microbiol.">
        <title>The Global Catalogue of Microorganisms (GCM) 10K type strain sequencing project: providing services to taxonomists for standard genome sequencing and annotation.</title>
        <authorList>
            <consortium name="The Broad Institute Genomics Platform"/>
            <consortium name="The Broad Institute Genome Sequencing Center for Infectious Disease"/>
            <person name="Wu L."/>
            <person name="Ma J."/>
        </authorList>
    </citation>
    <scope>NUCLEOTIDE SEQUENCE [LARGE SCALE GENOMIC DNA]</scope>
    <source>
        <strain evidence="3">KCTC 42808</strain>
    </source>
</reference>
<dbReference type="Proteomes" id="UP001597467">
    <property type="component" value="Unassembled WGS sequence"/>
</dbReference>
<dbReference type="EMBL" id="JBHULM010000007">
    <property type="protein sequence ID" value="MFD2541385.1"/>
    <property type="molecule type" value="Genomic_DNA"/>
</dbReference>
<evidence type="ECO:0008006" key="4">
    <source>
        <dbReference type="Google" id="ProtNLM"/>
    </source>
</evidence>
<feature type="chain" id="PRO_5046087455" description="YD repeat-containing protein" evidence="1">
    <location>
        <begin position="23"/>
        <end position="245"/>
    </location>
</feature>
<evidence type="ECO:0000256" key="1">
    <source>
        <dbReference type="SAM" id="SignalP"/>
    </source>
</evidence>
<protein>
    <recommendedName>
        <fullName evidence="4">YD repeat-containing protein</fullName>
    </recommendedName>
</protein>
<accession>A0ABW5K0K2</accession>
<name>A0ABW5K0K2_9FLAO</name>
<keyword evidence="1" id="KW-0732">Signal</keyword>
<proteinExistence type="predicted"/>
<sequence>MKKTILLLTLIALIFSCNSDNSEPSQNNNAPLGKLIKTQTTFTVSGESDIVYNSYSYDDLGRVSGINYGLENTTTYVNYLYNDEGQIWKENFSDGNSREYQYTNGLITSITFSNSETNFELIYDSNSQLIQAKNYDGDIFQSDKNFTNDSNGNVLTVGEGTSLTTYEYDNRNNPLNDAFENQEFNKISHVFPLIPPINTANNIITKSGSFNSTLTHTYNTNGFPLTTEEIVSNEESRFVTYTYQE</sequence>
<keyword evidence="3" id="KW-1185">Reference proteome</keyword>
<comment type="caution">
    <text evidence="2">The sequence shown here is derived from an EMBL/GenBank/DDBJ whole genome shotgun (WGS) entry which is preliminary data.</text>
</comment>
<evidence type="ECO:0000313" key="3">
    <source>
        <dbReference type="Proteomes" id="UP001597467"/>
    </source>
</evidence>